<feature type="compositionally biased region" description="Low complexity" evidence="1">
    <location>
        <begin position="624"/>
        <end position="638"/>
    </location>
</feature>
<dbReference type="AlphaFoldDB" id="A0A9P6JHE8"/>
<feature type="region of interest" description="Disordered" evidence="1">
    <location>
        <begin position="925"/>
        <end position="962"/>
    </location>
</feature>
<feature type="compositionally biased region" description="Pro residues" evidence="1">
    <location>
        <begin position="929"/>
        <end position="941"/>
    </location>
</feature>
<feature type="compositionally biased region" description="Low complexity" evidence="1">
    <location>
        <begin position="942"/>
        <end position="962"/>
    </location>
</feature>
<feature type="region of interest" description="Disordered" evidence="1">
    <location>
        <begin position="670"/>
        <end position="700"/>
    </location>
</feature>
<feature type="region of interest" description="Disordered" evidence="1">
    <location>
        <begin position="496"/>
        <end position="529"/>
    </location>
</feature>
<feature type="compositionally biased region" description="Low complexity" evidence="1">
    <location>
        <begin position="585"/>
        <end position="594"/>
    </location>
</feature>
<dbReference type="OrthoDB" id="2440932at2759"/>
<feature type="compositionally biased region" description="Polar residues" evidence="1">
    <location>
        <begin position="410"/>
        <end position="420"/>
    </location>
</feature>
<evidence type="ECO:0000313" key="2">
    <source>
        <dbReference type="EMBL" id="KAF9979462.1"/>
    </source>
</evidence>
<keyword evidence="3" id="KW-1185">Reference proteome</keyword>
<sequence length="1082" mass="116266">MPPELTGFLMADPYPSAGTRYLDGDGDQDLVSLDSQSEGGNGGDSHVKRTGSNASSSKKYKASPPPIPIEVANAKSAERATSGASTVPTTPTTPTTPLTPPGVRPRRSVDAVVDPQFLEMARKLYEDHVVPAHVMQVMSVDTPSSTISKTTASASSPEAPVILTAKSEIAPTIEAMSPMRQAPELPAAMSSRQLPAVPVPPQSPTQPYPPLSQQESGSPLQPRAVAPAKSPYRARESFESRITQGGSIATGAASGPYIPSQGVATPPSPTSTASPTIVPVTTLPRPLTPAWYETKTNFASTNEVLNHYNAVMRGGSYLKQQQQQQQQQQQGSNKQLYYEESAIGPLDDVAPASQTYNQQLPTIHSVQAPHQQQQQQQQQDQHQQDQHHRQTYSPQHRMGSADSFGVVRPRSSSGKNNHPHQSIVAHHELHEDVQRYQQHQVGQRNPQQLLQLQQPVSQLDRHSFMMPSEHLPIHSTWTGDLSDVTNTSGEVSVGAFVDRKHPGPHQQHHRRKSADESEPKDKDIRKSQASAYSMGSCFGVGSSSAGSRQSAGACSTYSNNSGFGSGSIHVSASLSPVGHGGNGESTLSPSSSSPHKQHSGSIRKRSSDNRSGSGHGHGTLNERSGSTGSTGSSGSSNGNEGGGGSHGNGSKEMSAAAPNRMNSMRLSAFGSGEDVDIPMPTGEDDGIPRDANVEAQTPQDLERKIQQAWMDRRAAVKKDSKNRLEQLHKQQQVRNEQEHNVQEQQHQHHRSQQRDRQQHYLQSQIEQGRREQQEQEDTASGEPYTLNSVYFKSSGQPSPGTAAPDIKASYSSSRADSAHMHVPVSSVSGTLPGEPAISTPSTTTASGIIEPSSPSPNAQIMFLGSQAPTSRPHESPTSSYSSHNVVEAKGEEGSDSLHVAQTIPSNPSLLHYDSVDSIATIRATHRYPPLSPSPSSPPPQRPSSSRSGSSLPSSPSPSPILQRPLYAQYPSQQTYYPSQLYYQQQQSQQSQQSSSPRASISQVGPSQYRIVPDDVVQRAANTAMAVGDDSAASRSLSPTQRTSSRLTNLTSTGSDYQWESAELNQHQWEMLGATPGSSTRNN</sequence>
<feature type="compositionally biased region" description="Low complexity" evidence="1">
    <location>
        <begin position="370"/>
        <end position="381"/>
    </location>
</feature>
<feature type="region of interest" description="Disordered" evidence="1">
    <location>
        <begin position="366"/>
        <end position="421"/>
    </location>
</feature>
<feature type="compositionally biased region" description="Pro residues" evidence="1">
    <location>
        <begin position="197"/>
        <end position="210"/>
    </location>
</feature>
<feature type="compositionally biased region" description="Low complexity" evidence="1">
    <location>
        <begin position="80"/>
        <end position="96"/>
    </location>
</feature>
<gene>
    <name evidence="2" type="ORF">BGZ65_006533</name>
</gene>
<feature type="region of interest" description="Disordered" evidence="1">
    <location>
        <begin position="1025"/>
        <end position="1051"/>
    </location>
</feature>
<protein>
    <submittedName>
        <fullName evidence="2">Uncharacterized protein</fullName>
    </submittedName>
</protein>
<feature type="compositionally biased region" description="Basic residues" evidence="1">
    <location>
        <begin position="502"/>
        <end position="512"/>
    </location>
</feature>
<feature type="compositionally biased region" description="Basic residues" evidence="1">
    <location>
        <begin position="595"/>
        <end position="604"/>
    </location>
</feature>
<reference evidence="2" key="1">
    <citation type="journal article" date="2020" name="Fungal Divers.">
        <title>Resolving the Mortierellaceae phylogeny through synthesis of multi-gene phylogenetics and phylogenomics.</title>
        <authorList>
            <person name="Vandepol N."/>
            <person name="Liber J."/>
            <person name="Desiro A."/>
            <person name="Na H."/>
            <person name="Kennedy M."/>
            <person name="Barry K."/>
            <person name="Grigoriev I.V."/>
            <person name="Miller A.N."/>
            <person name="O'Donnell K."/>
            <person name="Stajich J.E."/>
            <person name="Bonito G."/>
        </authorList>
    </citation>
    <scope>NUCLEOTIDE SEQUENCE</scope>
    <source>
        <strain evidence="2">MES-2147</strain>
    </source>
</reference>
<accession>A0A9P6JHE8</accession>
<evidence type="ECO:0000313" key="3">
    <source>
        <dbReference type="Proteomes" id="UP000749646"/>
    </source>
</evidence>
<proteinExistence type="predicted"/>
<feature type="region of interest" description="Disordered" evidence="1">
    <location>
        <begin position="574"/>
        <end position="656"/>
    </location>
</feature>
<feature type="region of interest" description="Disordered" evidence="1">
    <location>
        <begin position="1"/>
        <end position="107"/>
    </location>
</feature>
<feature type="region of interest" description="Disordered" evidence="1">
    <location>
        <begin position="713"/>
        <end position="899"/>
    </location>
</feature>
<feature type="compositionally biased region" description="Basic and acidic residues" evidence="1">
    <location>
        <begin position="513"/>
        <end position="526"/>
    </location>
</feature>
<feature type="compositionally biased region" description="Low complexity" evidence="1">
    <location>
        <begin position="981"/>
        <end position="1002"/>
    </location>
</feature>
<feature type="compositionally biased region" description="Polar residues" evidence="1">
    <location>
        <begin position="785"/>
        <end position="799"/>
    </location>
</feature>
<feature type="compositionally biased region" description="Low complexity" evidence="1">
    <location>
        <begin position="835"/>
        <end position="849"/>
    </location>
</feature>
<feature type="region of interest" description="Disordered" evidence="1">
    <location>
        <begin position="981"/>
        <end position="1006"/>
    </location>
</feature>
<dbReference type="Proteomes" id="UP000749646">
    <property type="component" value="Unassembled WGS sequence"/>
</dbReference>
<organism evidence="2 3">
    <name type="scientific">Modicella reniformis</name>
    <dbReference type="NCBI Taxonomy" id="1440133"/>
    <lineage>
        <taxon>Eukaryota</taxon>
        <taxon>Fungi</taxon>
        <taxon>Fungi incertae sedis</taxon>
        <taxon>Mucoromycota</taxon>
        <taxon>Mortierellomycotina</taxon>
        <taxon>Mortierellomycetes</taxon>
        <taxon>Mortierellales</taxon>
        <taxon>Mortierellaceae</taxon>
        <taxon>Modicella</taxon>
    </lineage>
</organism>
<evidence type="ECO:0000256" key="1">
    <source>
        <dbReference type="SAM" id="MobiDB-lite"/>
    </source>
</evidence>
<feature type="compositionally biased region" description="Low complexity" evidence="1">
    <location>
        <begin position="1041"/>
        <end position="1051"/>
    </location>
</feature>
<feature type="compositionally biased region" description="Low complexity" evidence="1">
    <location>
        <begin position="270"/>
        <end position="279"/>
    </location>
</feature>
<feature type="region of interest" description="Disordered" evidence="1">
    <location>
        <begin position="194"/>
        <end position="279"/>
    </location>
</feature>
<feature type="compositionally biased region" description="Polar residues" evidence="1">
    <location>
        <begin position="875"/>
        <end position="884"/>
    </location>
</feature>
<comment type="caution">
    <text evidence="2">The sequence shown here is derived from an EMBL/GenBank/DDBJ whole genome shotgun (WGS) entry which is preliminary data.</text>
</comment>
<name>A0A9P6JHE8_9FUNG</name>
<dbReference type="EMBL" id="JAAAHW010004050">
    <property type="protein sequence ID" value="KAF9979462.1"/>
    <property type="molecule type" value="Genomic_DNA"/>
</dbReference>
<feature type="compositionally biased region" description="Basic and acidic residues" evidence="1">
    <location>
        <begin position="713"/>
        <end position="728"/>
    </location>
</feature>